<dbReference type="Proteomes" id="UP000035017">
    <property type="component" value="Unassembled WGS sequence"/>
</dbReference>
<sequence>MPSGKPSDQSNEAREQESEDSVFDFLYYDVSRIASFLSQFDSSGHLTELRQSQSAYQRTHRSGTVEVKGSILAASALGKDELRTENNSEKSNQKSYDPRWVNALSFLDYLEDAHLLNRDLTHASIGQLVLFTGDLSLFDLSILKSLWSLPAAKNLLITGATQSAQQDAVPQNRRERRLTGPETKQKKNEAEAAVEMLTILPHSVQAAVSKADQSVWCTLREENLTVAPSDLFMKHGLSIDGEWAIVGILDAYPDDGEQEADEDGISISLVKQMMAGVRLGGFATIFGPQFAPAIRQMLGRPSAAHGFTPLLIFREIAR</sequence>
<gene>
    <name evidence="2" type="ORF">RU07_12470</name>
</gene>
<dbReference type="EMBL" id="JXQV01000011">
    <property type="protein sequence ID" value="KIQ02250.1"/>
    <property type="molecule type" value="Genomic_DNA"/>
</dbReference>
<name>A0A0D0J8M4_AGRTU</name>
<dbReference type="Pfam" id="PF19952">
    <property type="entry name" value="DUF6414"/>
    <property type="match status" value="1"/>
</dbReference>
<dbReference type="AlphaFoldDB" id="A0A0D0J8M4"/>
<reference evidence="2 3" key="1">
    <citation type="submission" date="2014-12" db="EMBL/GenBank/DDBJ databases">
        <title>16Stimator: statistical estimation of ribosomal gene copy numbers from draft genome assemblies.</title>
        <authorList>
            <person name="Perisin M.A."/>
            <person name="Vetter M."/>
            <person name="Gilbert J.A."/>
            <person name="Bergelson J."/>
        </authorList>
    </citation>
    <scope>NUCLEOTIDE SEQUENCE [LARGE SCALE GENOMIC DNA]</scope>
    <source>
        <strain evidence="2 3">MEJ076</strain>
    </source>
</reference>
<feature type="compositionally biased region" description="Basic and acidic residues" evidence="1">
    <location>
        <begin position="177"/>
        <end position="187"/>
    </location>
</feature>
<evidence type="ECO:0000313" key="2">
    <source>
        <dbReference type="EMBL" id="KIQ02250.1"/>
    </source>
</evidence>
<evidence type="ECO:0000256" key="1">
    <source>
        <dbReference type="SAM" id="MobiDB-lite"/>
    </source>
</evidence>
<comment type="caution">
    <text evidence="2">The sequence shown here is derived from an EMBL/GenBank/DDBJ whole genome shotgun (WGS) entry which is preliminary data.</text>
</comment>
<feature type="region of interest" description="Disordered" evidence="1">
    <location>
        <begin position="162"/>
        <end position="187"/>
    </location>
</feature>
<dbReference type="OrthoDB" id="8114643at2"/>
<dbReference type="InterPro" id="IPR045633">
    <property type="entry name" value="DUF6414"/>
</dbReference>
<accession>A0A0D0J8M4</accession>
<organism evidence="2 3">
    <name type="scientific">Agrobacterium tumefaciens</name>
    <dbReference type="NCBI Taxonomy" id="358"/>
    <lineage>
        <taxon>Bacteria</taxon>
        <taxon>Pseudomonadati</taxon>
        <taxon>Pseudomonadota</taxon>
        <taxon>Alphaproteobacteria</taxon>
        <taxon>Hyphomicrobiales</taxon>
        <taxon>Rhizobiaceae</taxon>
        <taxon>Rhizobium/Agrobacterium group</taxon>
        <taxon>Agrobacterium</taxon>
        <taxon>Agrobacterium tumefaciens complex</taxon>
    </lineage>
</organism>
<proteinExistence type="predicted"/>
<protein>
    <submittedName>
        <fullName evidence="2">Uncharacterized protein</fullName>
    </submittedName>
</protein>
<evidence type="ECO:0000313" key="3">
    <source>
        <dbReference type="Proteomes" id="UP000035017"/>
    </source>
</evidence>